<dbReference type="AlphaFoldDB" id="A0A6N6N401"/>
<reference evidence="1 2" key="1">
    <citation type="journal article" date="2017" name="Int. J. Syst. Evol. Microbiol.">
        <title>Desulfovibrio senegalensis sp. nov., a mesophilic sulfate reducer isolated from marine sediment.</title>
        <authorList>
            <person name="Thioye A."/>
            <person name="Gam Z.B.A."/>
            <person name="Mbengue M."/>
            <person name="Cayol J.L."/>
            <person name="Joseph-Bartoli M."/>
            <person name="Toure-Kane C."/>
            <person name="Labat M."/>
        </authorList>
    </citation>
    <scope>NUCLEOTIDE SEQUENCE [LARGE SCALE GENOMIC DNA]</scope>
    <source>
        <strain evidence="1 2">DSM 101509</strain>
    </source>
</reference>
<sequence length="185" mass="20064">MAISADSRQKLLLAFLALVAGYAAFDYFYLQSPSGSGAGAMNNTRAAYEKNVADIMTQVGKKALNPVDLHKVNMVGDKLANIPLYESDAPFYLAGRQSESFSTQVEGVEVVYSGYVELGGVRLALLNGVEYAEGDEFVIEGYRVTQIADQYVILVRAAENGLPGARVKVPMAETEEQQLTVRVVE</sequence>
<evidence type="ECO:0000313" key="1">
    <source>
        <dbReference type="EMBL" id="KAB1442210.1"/>
    </source>
</evidence>
<proteinExistence type="predicted"/>
<protein>
    <submittedName>
        <fullName evidence="1">Uncharacterized protein</fullName>
    </submittedName>
</protein>
<evidence type="ECO:0000313" key="2">
    <source>
        <dbReference type="Proteomes" id="UP000438699"/>
    </source>
</evidence>
<dbReference type="Proteomes" id="UP000438699">
    <property type="component" value="Unassembled WGS sequence"/>
</dbReference>
<name>A0A6N6N401_9BACT</name>
<comment type="caution">
    <text evidence="1">The sequence shown here is derived from an EMBL/GenBank/DDBJ whole genome shotgun (WGS) entry which is preliminary data.</text>
</comment>
<dbReference type="OrthoDB" id="5460353at2"/>
<dbReference type="RefSeq" id="WP_151150431.1">
    <property type="nucleotide sequence ID" value="NZ_WAIE01000002.1"/>
</dbReference>
<keyword evidence="2" id="KW-1185">Reference proteome</keyword>
<accession>A0A6N6N401</accession>
<gene>
    <name evidence="1" type="ORF">F8A88_07060</name>
</gene>
<organism evidence="1 2">
    <name type="scientific">Pseudodesulfovibrio senegalensis</name>
    <dbReference type="NCBI Taxonomy" id="1721087"/>
    <lineage>
        <taxon>Bacteria</taxon>
        <taxon>Pseudomonadati</taxon>
        <taxon>Thermodesulfobacteriota</taxon>
        <taxon>Desulfovibrionia</taxon>
        <taxon>Desulfovibrionales</taxon>
        <taxon>Desulfovibrionaceae</taxon>
    </lineage>
</organism>
<dbReference type="EMBL" id="WAIE01000002">
    <property type="protein sequence ID" value="KAB1442210.1"/>
    <property type="molecule type" value="Genomic_DNA"/>
</dbReference>